<gene>
    <name evidence="1" type="ORF">MYCFIDRAFT_177166</name>
</gene>
<keyword evidence="2" id="KW-1185">Reference proteome</keyword>
<dbReference type="EMBL" id="KB446561">
    <property type="protein sequence ID" value="EME80198.1"/>
    <property type="molecule type" value="Genomic_DNA"/>
</dbReference>
<accession>M3AST9</accession>
<proteinExistence type="predicted"/>
<dbReference type="VEuPathDB" id="FungiDB:MYCFIDRAFT_177166"/>
<dbReference type="GeneID" id="19333701"/>
<dbReference type="RefSeq" id="XP_007929222.1">
    <property type="nucleotide sequence ID" value="XM_007931031.1"/>
</dbReference>
<evidence type="ECO:0000313" key="1">
    <source>
        <dbReference type="EMBL" id="EME80198.1"/>
    </source>
</evidence>
<dbReference type="Gene3D" id="1.25.40.20">
    <property type="entry name" value="Ankyrin repeat-containing domain"/>
    <property type="match status" value="1"/>
</dbReference>
<dbReference type="HOGENOM" id="CLU_547610_0_0_1"/>
<dbReference type="AlphaFoldDB" id="M3AST9"/>
<reference evidence="1 2" key="1">
    <citation type="journal article" date="2012" name="PLoS Pathog.">
        <title>Diverse lifestyles and strategies of plant pathogenesis encoded in the genomes of eighteen Dothideomycetes fungi.</title>
        <authorList>
            <person name="Ohm R.A."/>
            <person name="Feau N."/>
            <person name="Henrissat B."/>
            <person name="Schoch C.L."/>
            <person name="Horwitz B.A."/>
            <person name="Barry K.W."/>
            <person name="Condon B.J."/>
            <person name="Copeland A.C."/>
            <person name="Dhillon B."/>
            <person name="Glaser F."/>
            <person name="Hesse C.N."/>
            <person name="Kosti I."/>
            <person name="LaButti K."/>
            <person name="Lindquist E.A."/>
            <person name="Lucas S."/>
            <person name="Salamov A.A."/>
            <person name="Bradshaw R.E."/>
            <person name="Ciuffetti L."/>
            <person name="Hamelin R.C."/>
            <person name="Kema G.H.J."/>
            <person name="Lawrence C."/>
            <person name="Scott J.A."/>
            <person name="Spatafora J.W."/>
            <person name="Turgeon B.G."/>
            <person name="de Wit P.J.G.M."/>
            <person name="Zhong S."/>
            <person name="Goodwin S.B."/>
            <person name="Grigoriev I.V."/>
        </authorList>
    </citation>
    <scope>NUCLEOTIDE SEQUENCE [LARGE SCALE GENOMIC DNA]</scope>
    <source>
        <strain evidence="1 2">CIRAD86</strain>
    </source>
</reference>
<dbReference type="Proteomes" id="UP000016932">
    <property type="component" value="Unassembled WGS sequence"/>
</dbReference>
<dbReference type="InterPro" id="IPR036770">
    <property type="entry name" value="Ankyrin_rpt-contain_sf"/>
</dbReference>
<dbReference type="SUPFAM" id="SSF140860">
    <property type="entry name" value="Pseudo ankyrin repeat-like"/>
    <property type="match status" value="1"/>
</dbReference>
<sequence length="498" mass="55165">MRAFVVLYWDTPRFDQCLLDAIYGLPTFENPDEQSPSHISRHHHISKTMLEGLLTSKLKIKGEWRPLTREILRSVQVTRTTIEGAAEDLYERAFVRLALDQLPLSRIVQDLVPTGTSCERNAARLLDNALAAAVFLNRASDVQAFMELGANASGRTTWFGDTLVVAGSHAGVDVFYLILRATLRSHRNLAISRLIMSLEHAAERGRAALFCPRLWAEIERLFTDLSPSHCFGPALKSAALASQNSTVLAIFELLHTHGVALEVAFSNEFWAETLRIVAANGSICVAQLILGNTSQFQHPGSLDVHLEDACRNGHFSMVRLLISHKQVNSYAGAMYWAARGLHYEILRFLSCHPPRSGSMSVEDALCGAFADRTHLASVMETMSSLTSVDQASREQSFCQMAVRLQLDAVRAHNQQNNPPAETDGDPFQSLLPIGQVKLAQACSAGDFPTFCRLVCAPDEHYAAENYTAGAFSSTINYQRPGMLQFLCEKFPSSKFYLM</sequence>
<name>M3AST9_PSEFD</name>
<protein>
    <recommendedName>
        <fullName evidence="3">Ankyrin repeat protein</fullName>
    </recommendedName>
</protein>
<organism evidence="1 2">
    <name type="scientific">Pseudocercospora fijiensis (strain CIRAD86)</name>
    <name type="common">Black leaf streak disease fungus</name>
    <name type="synonym">Mycosphaerella fijiensis</name>
    <dbReference type="NCBI Taxonomy" id="383855"/>
    <lineage>
        <taxon>Eukaryota</taxon>
        <taxon>Fungi</taxon>
        <taxon>Dikarya</taxon>
        <taxon>Ascomycota</taxon>
        <taxon>Pezizomycotina</taxon>
        <taxon>Dothideomycetes</taxon>
        <taxon>Dothideomycetidae</taxon>
        <taxon>Mycosphaerellales</taxon>
        <taxon>Mycosphaerellaceae</taxon>
        <taxon>Pseudocercospora</taxon>
    </lineage>
</organism>
<dbReference type="KEGG" id="pfj:MYCFIDRAFT_177166"/>
<evidence type="ECO:0000313" key="2">
    <source>
        <dbReference type="Proteomes" id="UP000016932"/>
    </source>
</evidence>
<evidence type="ECO:0008006" key="3">
    <source>
        <dbReference type="Google" id="ProtNLM"/>
    </source>
</evidence>